<evidence type="ECO:0000313" key="2">
    <source>
        <dbReference type="EMBL" id="MBD2319864.1"/>
    </source>
</evidence>
<evidence type="ECO:0000256" key="1">
    <source>
        <dbReference type="SAM" id="MobiDB-lite"/>
    </source>
</evidence>
<protein>
    <submittedName>
        <fullName evidence="2">Uncharacterized protein</fullName>
    </submittedName>
</protein>
<feature type="region of interest" description="Disordered" evidence="1">
    <location>
        <begin position="36"/>
        <end position="55"/>
    </location>
</feature>
<sequence length="132" mass="14298">MSESLVEVTFALDAPNLDDYERQEFTKKLLKQLREQGDAESLERTDDLGSEVGSKGGIDKLVGALTAEVKFDKVISFFGFVGEKFAEKPIEVHVKIGDREVTIKGTGEKAIAQAKQAAIDLQAALRGDVANG</sequence>
<evidence type="ECO:0000313" key="3">
    <source>
        <dbReference type="Proteomes" id="UP000618445"/>
    </source>
</evidence>
<dbReference type="EMBL" id="JACJQY010000069">
    <property type="protein sequence ID" value="MBD2319864.1"/>
    <property type="molecule type" value="Genomic_DNA"/>
</dbReference>
<feature type="compositionally biased region" description="Basic and acidic residues" evidence="1">
    <location>
        <begin position="36"/>
        <end position="47"/>
    </location>
</feature>
<comment type="caution">
    <text evidence="2">The sequence shown here is derived from an EMBL/GenBank/DDBJ whole genome shotgun (WGS) entry which is preliminary data.</text>
</comment>
<dbReference type="Proteomes" id="UP000618445">
    <property type="component" value="Unassembled WGS sequence"/>
</dbReference>
<dbReference type="PROSITE" id="PS50096">
    <property type="entry name" value="IQ"/>
    <property type="match status" value="1"/>
</dbReference>
<dbReference type="RefSeq" id="WP_190582300.1">
    <property type="nucleotide sequence ID" value="NZ_CAWPQU010000066.1"/>
</dbReference>
<gene>
    <name evidence="2" type="ORF">H6G05_23875</name>
</gene>
<proteinExistence type="predicted"/>
<organism evidence="2 3">
    <name type="scientific">Phormidium tenue FACHB-1050</name>
    <dbReference type="NCBI Taxonomy" id="2692857"/>
    <lineage>
        <taxon>Bacteria</taxon>
        <taxon>Bacillati</taxon>
        <taxon>Cyanobacteriota</taxon>
        <taxon>Cyanophyceae</taxon>
        <taxon>Oscillatoriophycideae</taxon>
        <taxon>Oscillatoriales</taxon>
        <taxon>Oscillatoriaceae</taxon>
        <taxon>Phormidium</taxon>
    </lineage>
</organism>
<keyword evidence="3" id="KW-1185">Reference proteome</keyword>
<accession>A0ABR8CGP7</accession>
<name>A0ABR8CGP7_9CYAN</name>
<reference evidence="2 3" key="1">
    <citation type="journal article" date="2020" name="ISME J.">
        <title>Comparative genomics reveals insights into cyanobacterial evolution and habitat adaptation.</title>
        <authorList>
            <person name="Chen M.Y."/>
            <person name="Teng W.K."/>
            <person name="Zhao L."/>
            <person name="Hu C.X."/>
            <person name="Zhou Y.K."/>
            <person name="Han B.P."/>
            <person name="Song L.R."/>
            <person name="Shu W.S."/>
        </authorList>
    </citation>
    <scope>NUCLEOTIDE SEQUENCE [LARGE SCALE GENOMIC DNA]</scope>
    <source>
        <strain evidence="2 3">FACHB-1050</strain>
    </source>
</reference>